<dbReference type="GeneID" id="64697568"/>
<evidence type="ECO:0000256" key="1">
    <source>
        <dbReference type="SAM" id="MobiDB-lite"/>
    </source>
</evidence>
<name>A0A9P7FJ56_9AGAM</name>
<organism evidence="2 3">
    <name type="scientific">Suillus discolor</name>
    <dbReference type="NCBI Taxonomy" id="1912936"/>
    <lineage>
        <taxon>Eukaryota</taxon>
        <taxon>Fungi</taxon>
        <taxon>Dikarya</taxon>
        <taxon>Basidiomycota</taxon>
        <taxon>Agaricomycotina</taxon>
        <taxon>Agaricomycetes</taxon>
        <taxon>Agaricomycetidae</taxon>
        <taxon>Boletales</taxon>
        <taxon>Suillineae</taxon>
        <taxon>Suillaceae</taxon>
        <taxon>Suillus</taxon>
    </lineage>
</organism>
<dbReference type="AlphaFoldDB" id="A0A9P7FJ56"/>
<accession>A0A9P7FJ56</accession>
<dbReference type="OrthoDB" id="3248421at2759"/>
<dbReference type="RefSeq" id="XP_041299146.1">
    <property type="nucleotide sequence ID" value="XM_041435309.1"/>
</dbReference>
<dbReference type="EMBL" id="JABBWM010000003">
    <property type="protein sequence ID" value="KAG2119037.1"/>
    <property type="molecule type" value="Genomic_DNA"/>
</dbReference>
<keyword evidence="3" id="KW-1185">Reference proteome</keyword>
<dbReference type="Proteomes" id="UP000823399">
    <property type="component" value="Unassembled WGS sequence"/>
</dbReference>
<comment type="caution">
    <text evidence="2">The sequence shown here is derived from an EMBL/GenBank/DDBJ whole genome shotgun (WGS) entry which is preliminary data.</text>
</comment>
<evidence type="ECO:0000313" key="3">
    <source>
        <dbReference type="Proteomes" id="UP000823399"/>
    </source>
</evidence>
<protein>
    <submittedName>
        <fullName evidence="2">Uncharacterized protein</fullName>
    </submittedName>
</protein>
<sequence length="129" mass="13792">MDVDGVGGFRIHEPQPQSYSPDHSHIAHSWAANGQITPGTITYTTSTNADGQVTKHPFRAVPVSYQTSQGIVHGLQWVPTDATQILLTGTQLPNTGLAAGSFGLDLSGREDDVVSKKCIPVFRPRALSL</sequence>
<reference evidence="2" key="1">
    <citation type="journal article" date="2020" name="New Phytol.">
        <title>Comparative genomics reveals dynamic genome evolution in host specialist ectomycorrhizal fungi.</title>
        <authorList>
            <person name="Lofgren L.A."/>
            <person name="Nguyen N.H."/>
            <person name="Vilgalys R."/>
            <person name="Ruytinx J."/>
            <person name="Liao H.L."/>
            <person name="Branco S."/>
            <person name="Kuo A."/>
            <person name="LaButti K."/>
            <person name="Lipzen A."/>
            <person name="Andreopoulos W."/>
            <person name="Pangilinan J."/>
            <person name="Riley R."/>
            <person name="Hundley H."/>
            <person name="Na H."/>
            <person name="Barry K."/>
            <person name="Grigoriev I.V."/>
            <person name="Stajich J.E."/>
            <person name="Kennedy P.G."/>
        </authorList>
    </citation>
    <scope>NUCLEOTIDE SEQUENCE</scope>
    <source>
        <strain evidence="2">FC423</strain>
    </source>
</reference>
<gene>
    <name evidence="2" type="ORF">F5147DRAFT_667917</name>
</gene>
<feature type="region of interest" description="Disordered" evidence="1">
    <location>
        <begin position="1"/>
        <end position="23"/>
    </location>
</feature>
<evidence type="ECO:0000313" key="2">
    <source>
        <dbReference type="EMBL" id="KAG2119037.1"/>
    </source>
</evidence>
<proteinExistence type="predicted"/>